<evidence type="ECO:0000313" key="2">
    <source>
        <dbReference type="Proteomes" id="UP001314229"/>
    </source>
</evidence>
<evidence type="ECO:0000313" key="1">
    <source>
        <dbReference type="EMBL" id="CAK6979821.1"/>
    </source>
</evidence>
<proteinExistence type="predicted"/>
<keyword evidence="2" id="KW-1185">Reference proteome</keyword>
<protein>
    <submittedName>
        <fullName evidence="1">Uncharacterized protein</fullName>
    </submittedName>
</protein>
<name>A0AAV1Q6H8_SCOSC</name>
<gene>
    <name evidence="1" type="ORF">FSCOSCO3_A006921</name>
</gene>
<dbReference type="EMBL" id="CAWUFR010000616">
    <property type="protein sequence ID" value="CAK6979821.1"/>
    <property type="molecule type" value="Genomic_DNA"/>
</dbReference>
<sequence length="107" mass="11720">RIVPERDRRGGSGRFLRAAGGHEAHCDYGLAGLGHPQRDLHKESRVKPLSPFQRYLSTSERPGCSPAAVLLSSSPPRCHSAACWPDLATAGLNRETLNTQTHTQTHR</sequence>
<feature type="non-terminal residue" evidence="1">
    <location>
        <position position="1"/>
    </location>
</feature>
<organism evidence="1 2">
    <name type="scientific">Scomber scombrus</name>
    <name type="common">Atlantic mackerel</name>
    <name type="synonym">Scomber vernalis</name>
    <dbReference type="NCBI Taxonomy" id="13677"/>
    <lineage>
        <taxon>Eukaryota</taxon>
        <taxon>Metazoa</taxon>
        <taxon>Chordata</taxon>
        <taxon>Craniata</taxon>
        <taxon>Vertebrata</taxon>
        <taxon>Euteleostomi</taxon>
        <taxon>Actinopterygii</taxon>
        <taxon>Neopterygii</taxon>
        <taxon>Teleostei</taxon>
        <taxon>Neoteleostei</taxon>
        <taxon>Acanthomorphata</taxon>
        <taxon>Pelagiaria</taxon>
        <taxon>Scombriformes</taxon>
        <taxon>Scombridae</taxon>
        <taxon>Scomber</taxon>
    </lineage>
</organism>
<accession>A0AAV1Q6H8</accession>
<comment type="caution">
    <text evidence="1">The sequence shown here is derived from an EMBL/GenBank/DDBJ whole genome shotgun (WGS) entry which is preliminary data.</text>
</comment>
<dbReference type="Proteomes" id="UP001314229">
    <property type="component" value="Unassembled WGS sequence"/>
</dbReference>
<reference evidence="1 2" key="1">
    <citation type="submission" date="2024-01" db="EMBL/GenBank/DDBJ databases">
        <authorList>
            <person name="Alioto T."/>
            <person name="Alioto T."/>
            <person name="Gomez Garrido J."/>
        </authorList>
    </citation>
    <scope>NUCLEOTIDE SEQUENCE [LARGE SCALE GENOMIC DNA]</scope>
</reference>
<dbReference type="AlphaFoldDB" id="A0AAV1Q6H8"/>